<keyword evidence="5" id="KW-1185">Reference proteome</keyword>
<feature type="coiled-coil region" evidence="2">
    <location>
        <begin position="58"/>
        <end position="107"/>
    </location>
</feature>
<name>A0A9P0FBT5_BRAAE</name>
<dbReference type="PROSITE" id="PS50157">
    <property type="entry name" value="ZINC_FINGER_C2H2_2"/>
    <property type="match status" value="1"/>
</dbReference>
<evidence type="ECO:0000313" key="5">
    <source>
        <dbReference type="Proteomes" id="UP001154078"/>
    </source>
</evidence>
<proteinExistence type="predicted"/>
<dbReference type="GO" id="GO:0008270">
    <property type="term" value="F:zinc ion binding"/>
    <property type="evidence" value="ECO:0007669"/>
    <property type="project" value="UniProtKB-KW"/>
</dbReference>
<dbReference type="AlphaFoldDB" id="A0A9P0FBT5"/>
<keyword evidence="2" id="KW-0175">Coiled coil</keyword>
<dbReference type="EMBL" id="OV121132">
    <property type="protein sequence ID" value="CAH0547430.1"/>
    <property type="molecule type" value="Genomic_DNA"/>
</dbReference>
<dbReference type="InterPro" id="IPR013087">
    <property type="entry name" value="Znf_C2H2_type"/>
</dbReference>
<evidence type="ECO:0000256" key="2">
    <source>
        <dbReference type="SAM" id="Coils"/>
    </source>
</evidence>
<keyword evidence="1" id="KW-0863">Zinc-finger</keyword>
<dbReference type="InterPro" id="IPR036236">
    <property type="entry name" value="Znf_C2H2_sf"/>
</dbReference>
<keyword evidence="1" id="KW-0479">Metal-binding</keyword>
<gene>
    <name evidence="4" type="ORF">MELIAE_LOCUS1422</name>
</gene>
<protein>
    <recommendedName>
        <fullName evidence="3">C2H2-type domain-containing protein</fullName>
    </recommendedName>
</protein>
<reference evidence="4" key="1">
    <citation type="submission" date="2021-12" db="EMBL/GenBank/DDBJ databases">
        <authorList>
            <person name="King R."/>
        </authorList>
    </citation>
    <scope>NUCLEOTIDE SEQUENCE</scope>
</reference>
<dbReference type="OrthoDB" id="10004641at2759"/>
<dbReference type="SUPFAM" id="SSF57667">
    <property type="entry name" value="beta-beta-alpha zinc fingers"/>
    <property type="match status" value="1"/>
</dbReference>
<organism evidence="4 5">
    <name type="scientific">Brassicogethes aeneus</name>
    <name type="common">Rape pollen beetle</name>
    <name type="synonym">Meligethes aeneus</name>
    <dbReference type="NCBI Taxonomy" id="1431903"/>
    <lineage>
        <taxon>Eukaryota</taxon>
        <taxon>Metazoa</taxon>
        <taxon>Ecdysozoa</taxon>
        <taxon>Arthropoda</taxon>
        <taxon>Hexapoda</taxon>
        <taxon>Insecta</taxon>
        <taxon>Pterygota</taxon>
        <taxon>Neoptera</taxon>
        <taxon>Endopterygota</taxon>
        <taxon>Coleoptera</taxon>
        <taxon>Polyphaga</taxon>
        <taxon>Cucujiformia</taxon>
        <taxon>Nitidulidae</taxon>
        <taxon>Meligethinae</taxon>
        <taxon>Brassicogethes</taxon>
    </lineage>
</organism>
<dbReference type="Proteomes" id="UP001154078">
    <property type="component" value="Chromosome 1"/>
</dbReference>
<sequence>MKNEEENFFCPDCGRGYKLKSSLKKHMKWECGKEPRFPLITCTADSDELAFVSYEQVLSEDEDEAQKRKRKKRECERRRRQKIKNNLELYEEEKKKKRERYLRRKAKEYFKNSHLL</sequence>
<dbReference type="Gene3D" id="3.30.160.60">
    <property type="entry name" value="Classic Zinc Finger"/>
    <property type="match status" value="1"/>
</dbReference>
<accession>A0A9P0FBT5</accession>
<evidence type="ECO:0000256" key="1">
    <source>
        <dbReference type="PROSITE-ProRule" id="PRU00042"/>
    </source>
</evidence>
<evidence type="ECO:0000259" key="3">
    <source>
        <dbReference type="PROSITE" id="PS50157"/>
    </source>
</evidence>
<feature type="domain" description="C2H2-type" evidence="3">
    <location>
        <begin position="8"/>
        <end position="35"/>
    </location>
</feature>
<evidence type="ECO:0000313" key="4">
    <source>
        <dbReference type="EMBL" id="CAH0547430.1"/>
    </source>
</evidence>
<keyword evidence="1" id="KW-0862">Zinc</keyword>